<dbReference type="SMART" id="SM00028">
    <property type="entry name" value="TPR"/>
    <property type="match status" value="3"/>
</dbReference>
<keyword evidence="3" id="KW-1185">Reference proteome</keyword>
<dbReference type="InterPro" id="IPR011990">
    <property type="entry name" value="TPR-like_helical_dom_sf"/>
</dbReference>
<dbReference type="SUPFAM" id="SSF48452">
    <property type="entry name" value="TPR-like"/>
    <property type="match status" value="1"/>
</dbReference>
<dbReference type="AlphaFoldDB" id="A0A2Z6R6M7"/>
<dbReference type="Pfam" id="PF13176">
    <property type="entry name" value="TPR_7"/>
    <property type="match status" value="2"/>
</dbReference>
<accession>A0A2Z6R6M7</accession>
<dbReference type="PANTHER" id="PTHR28142">
    <property type="entry name" value="MITOCHONDRIAL INNER MEMBRANE I-AAA PROTEASE SUPERCOMPLEX SUBUNIT MGR3-RELATED"/>
    <property type="match status" value="1"/>
</dbReference>
<proteinExistence type="predicted"/>
<sequence>MYQILELLLQQPQVERKETEIAKKLGELYIRVQEYNTAEKYLVWAIGLLQGNKVELLNENDEPVEFTSSSIFTNSSLINKDFIAITDLLASLYAKQRKYDYALTLYLGLLKMIQEKQKINDFECWEAIVNGHLGEIFYGIGKYDEALGWLQKGLTIAKNNSGNKDCDECAGVILNNLGLIHERKGNNELAISLYTNAIEFAQKAEDFVGIEDFARNLNRVQSQDDEIIKEQKK</sequence>
<dbReference type="InterPro" id="IPR019734">
    <property type="entry name" value="TPR_rpt"/>
</dbReference>
<dbReference type="InterPro" id="IPR040201">
    <property type="entry name" value="Mrg3-like"/>
</dbReference>
<name>A0A2Z6R6M7_9GLOM</name>
<keyword evidence="1" id="KW-0802">TPR repeat</keyword>
<gene>
    <name evidence="2" type="ORF">RclHR1_00310011</name>
</gene>
<evidence type="ECO:0000313" key="2">
    <source>
        <dbReference type="EMBL" id="GBB97883.1"/>
    </source>
</evidence>
<comment type="caution">
    <text evidence="2">The sequence shown here is derived from an EMBL/GenBank/DDBJ whole genome shotgun (WGS) entry which is preliminary data.</text>
</comment>
<dbReference type="GO" id="GO:0031942">
    <property type="term" value="C:i-AAA complex"/>
    <property type="evidence" value="ECO:0007669"/>
    <property type="project" value="TreeGrafter"/>
</dbReference>
<reference evidence="2 3" key="1">
    <citation type="submission" date="2017-11" db="EMBL/GenBank/DDBJ databases">
        <title>The genome of Rhizophagus clarus HR1 reveals common genetic basis of auxotrophy among arbuscular mycorrhizal fungi.</title>
        <authorList>
            <person name="Kobayashi Y."/>
        </authorList>
    </citation>
    <scope>NUCLEOTIDE SEQUENCE [LARGE SCALE GENOMIC DNA]</scope>
    <source>
        <strain evidence="2 3">HR1</strain>
    </source>
</reference>
<evidence type="ECO:0008006" key="4">
    <source>
        <dbReference type="Google" id="ProtNLM"/>
    </source>
</evidence>
<organism evidence="2 3">
    <name type="scientific">Rhizophagus clarus</name>
    <dbReference type="NCBI Taxonomy" id="94130"/>
    <lineage>
        <taxon>Eukaryota</taxon>
        <taxon>Fungi</taxon>
        <taxon>Fungi incertae sedis</taxon>
        <taxon>Mucoromycota</taxon>
        <taxon>Glomeromycotina</taxon>
        <taxon>Glomeromycetes</taxon>
        <taxon>Glomerales</taxon>
        <taxon>Glomeraceae</taxon>
        <taxon>Rhizophagus</taxon>
    </lineage>
</organism>
<evidence type="ECO:0000256" key="1">
    <source>
        <dbReference type="PROSITE-ProRule" id="PRU00339"/>
    </source>
</evidence>
<dbReference type="Proteomes" id="UP000247702">
    <property type="component" value="Unassembled WGS sequence"/>
</dbReference>
<dbReference type="PROSITE" id="PS50005">
    <property type="entry name" value="TPR"/>
    <property type="match status" value="1"/>
</dbReference>
<dbReference type="PANTHER" id="PTHR28142:SF1">
    <property type="entry name" value="MITOCHONDRIAL INNER MEMBRANE I-AAA PROTEASE SUPERCOMPLEX SUBUNIT MGR3-RELATED"/>
    <property type="match status" value="1"/>
</dbReference>
<dbReference type="GO" id="GO:0006515">
    <property type="term" value="P:protein quality control for misfolded or incompletely synthesized proteins"/>
    <property type="evidence" value="ECO:0007669"/>
    <property type="project" value="TreeGrafter"/>
</dbReference>
<protein>
    <recommendedName>
        <fullName evidence="4">MalT-like TPR region domain-containing protein</fullName>
    </recommendedName>
</protein>
<dbReference type="GO" id="GO:0051787">
    <property type="term" value="F:misfolded protein binding"/>
    <property type="evidence" value="ECO:0007669"/>
    <property type="project" value="TreeGrafter"/>
</dbReference>
<dbReference type="Gene3D" id="1.25.40.10">
    <property type="entry name" value="Tetratricopeptide repeat domain"/>
    <property type="match status" value="1"/>
</dbReference>
<feature type="repeat" description="TPR" evidence="1">
    <location>
        <begin position="127"/>
        <end position="160"/>
    </location>
</feature>
<evidence type="ECO:0000313" key="3">
    <source>
        <dbReference type="Proteomes" id="UP000247702"/>
    </source>
</evidence>
<dbReference type="EMBL" id="BEXD01002335">
    <property type="protein sequence ID" value="GBB97883.1"/>
    <property type="molecule type" value="Genomic_DNA"/>
</dbReference>